<keyword evidence="7" id="KW-0067">ATP-binding</keyword>
<evidence type="ECO:0000256" key="4">
    <source>
        <dbReference type="ARBA" id="ARBA00022679"/>
    </source>
</evidence>
<keyword evidence="8" id="KW-0963">Cytoplasm</keyword>
<gene>
    <name evidence="11" type="ordered locus">Hoch_2717</name>
</gene>
<keyword evidence="5" id="KW-0547">Nucleotide-binding</keyword>
<dbReference type="AlphaFoldDB" id="D0LN69"/>
<evidence type="ECO:0000256" key="9">
    <source>
        <dbReference type="SAM" id="MobiDB-lite"/>
    </source>
</evidence>
<keyword evidence="8" id="KW-0206">Cytoskeleton</keyword>
<dbReference type="PROSITE" id="PS00109">
    <property type="entry name" value="PROTEIN_KINASE_TYR"/>
    <property type="match status" value="1"/>
</dbReference>
<dbReference type="Proteomes" id="UP000001880">
    <property type="component" value="Chromosome"/>
</dbReference>
<evidence type="ECO:0000256" key="5">
    <source>
        <dbReference type="ARBA" id="ARBA00022741"/>
    </source>
</evidence>
<evidence type="ECO:0000256" key="8">
    <source>
        <dbReference type="ARBA" id="ARBA00023212"/>
    </source>
</evidence>
<evidence type="ECO:0000256" key="7">
    <source>
        <dbReference type="ARBA" id="ARBA00022840"/>
    </source>
</evidence>
<sequence>MRPGDVLADRFQLEREVAIGGVGVIWRARDRVSELPVAVKLLRVDEPRQRARFLREIALLGALDHPGIVRQVAHGSSVHGTPYLVMEWLSGVDLDHYLRRGGEALASGSGELQPLSRAEPGHADGPEAAGEGQEASPRLRSVCLSEAELRALGLRLAAAAAELHRRDVVHCDISPANLFLRERDPARVTLLDLGSAYGPWSRVEGTSAAHGTLAFMAPEQLEAGAALTPATDVWAMGCVFYLCLSGCPAFSGASPQALRACIRSARPASPRTLRPELSADLAALITDMLAPAPGDRPPDAAAVAAALRR</sequence>
<dbReference type="EMBL" id="CP001804">
    <property type="protein sequence ID" value="ACY15246.1"/>
    <property type="molecule type" value="Genomic_DNA"/>
</dbReference>
<dbReference type="InterPro" id="IPR011009">
    <property type="entry name" value="Kinase-like_dom_sf"/>
</dbReference>
<evidence type="ECO:0000256" key="1">
    <source>
        <dbReference type="ARBA" id="ARBA00004300"/>
    </source>
</evidence>
<dbReference type="PANTHER" id="PTHR43289:SF6">
    <property type="entry name" value="SERINE_THREONINE-PROTEIN KINASE NEKL-3"/>
    <property type="match status" value="1"/>
</dbReference>
<feature type="domain" description="Protein kinase" evidence="10">
    <location>
        <begin position="11"/>
        <end position="309"/>
    </location>
</feature>
<dbReference type="GO" id="GO:0005813">
    <property type="term" value="C:centrosome"/>
    <property type="evidence" value="ECO:0007669"/>
    <property type="project" value="UniProtKB-SubCell"/>
</dbReference>
<dbReference type="OrthoDB" id="5514810at2"/>
<protein>
    <submittedName>
        <fullName evidence="11">Serine/threonine protein kinase</fullName>
    </submittedName>
</protein>
<name>D0LN69_HALO1</name>
<dbReference type="GO" id="GO:0000922">
    <property type="term" value="C:spindle pole"/>
    <property type="evidence" value="ECO:0007669"/>
    <property type="project" value="UniProtKB-SubCell"/>
</dbReference>
<dbReference type="GO" id="GO:0004674">
    <property type="term" value="F:protein serine/threonine kinase activity"/>
    <property type="evidence" value="ECO:0007669"/>
    <property type="project" value="UniProtKB-KW"/>
</dbReference>
<keyword evidence="4" id="KW-0808">Transferase</keyword>
<evidence type="ECO:0000256" key="3">
    <source>
        <dbReference type="ARBA" id="ARBA00010886"/>
    </source>
</evidence>
<dbReference type="Gene3D" id="1.10.510.10">
    <property type="entry name" value="Transferase(Phosphotransferase) domain 1"/>
    <property type="match status" value="1"/>
</dbReference>
<evidence type="ECO:0000256" key="2">
    <source>
        <dbReference type="ARBA" id="ARBA00004647"/>
    </source>
</evidence>
<evidence type="ECO:0000259" key="10">
    <source>
        <dbReference type="PROSITE" id="PS50011"/>
    </source>
</evidence>
<keyword evidence="11" id="KW-0723">Serine/threonine-protein kinase</keyword>
<dbReference type="eggNOG" id="COG0515">
    <property type="taxonomic scope" value="Bacteria"/>
</dbReference>
<evidence type="ECO:0000256" key="6">
    <source>
        <dbReference type="ARBA" id="ARBA00022777"/>
    </source>
</evidence>
<dbReference type="KEGG" id="hoh:Hoch_2717"/>
<dbReference type="Gene3D" id="3.30.200.20">
    <property type="entry name" value="Phosphorylase Kinase, domain 1"/>
    <property type="match status" value="1"/>
</dbReference>
<dbReference type="PROSITE" id="PS50011">
    <property type="entry name" value="PROTEIN_KINASE_DOM"/>
    <property type="match status" value="1"/>
</dbReference>
<dbReference type="InterPro" id="IPR001245">
    <property type="entry name" value="Ser-Thr/Tyr_kinase_cat_dom"/>
</dbReference>
<dbReference type="HOGENOM" id="CLU_000288_63_44_7"/>
<accession>D0LN69</accession>
<organism evidence="11 12">
    <name type="scientific">Haliangium ochraceum (strain DSM 14365 / JCM 11303 / SMP-2)</name>
    <dbReference type="NCBI Taxonomy" id="502025"/>
    <lineage>
        <taxon>Bacteria</taxon>
        <taxon>Pseudomonadati</taxon>
        <taxon>Myxococcota</taxon>
        <taxon>Polyangia</taxon>
        <taxon>Haliangiales</taxon>
        <taxon>Kofleriaceae</taxon>
        <taxon>Haliangium</taxon>
    </lineage>
</organism>
<dbReference type="RefSeq" id="WP_012827854.1">
    <property type="nucleotide sequence ID" value="NC_013440.1"/>
</dbReference>
<dbReference type="InterPro" id="IPR000719">
    <property type="entry name" value="Prot_kinase_dom"/>
</dbReference>
<keyword evidence="6 11" id="KW-0418">Kinase</keyword>
<dbReference type="CDD" id="cd14014">
    <property type="entry name" value="STKc_PknB_like"/>
    <property type="match status" value="1"/>
</dbReference>
<proteinExistence type="inferred from homology"/>
<dbReference type="STRING" id="502025.Hoch_2717"/>
<dbReference type="InterPro" id="IPR008266">
    <property type="entry name" value="Tyr_kinase_AS"/>
</dbReference>
<comment type="similarity">
    <text evidence="3">Belongs to the protein kinase superfamily. NEK Ser/Thr protein kinase family. NIMA subfamily.</text>
</comment>
<comment type="subcellular location">
    <subcellularLocation>
        <location evidence="1">Cytoplasm</location>
        <location evidence="1">Cytoskeleton</location>
        <location evidence="1">Microtubule organizing center</location>
        <location evidence="1">Centrosome</location>
    </subcellularLocation>
    <subcellularLocation>
        <location evidence="2">Cytoplasm</location>
        <location evidence="2">Cytoskeleton</location>
        <location evidence="2">Spindle pole</location>
    </subcellularLocation>
</comment>
<reference evidence="11 12" key="1">
    <citation type="journal article" date="2010" name="Stand. Genomic Sci.">
        <title>Complete genome sequence of Haliangium ochraceum type strain (SMP-2).</title>
        <authorList>
            <consortium name="US DOE Joint Genome Institute (JGI-PGF)"/>
            <person name="Ivanova N."/>
            <person name="Daum C."/>
            <person name="Lang E."/>
            <person name="Abt B."/>
            <person name="Kopitz M."/>
            <person name="Saunders E."/>
            <person name="Lapidus A."/>
            <person name="Lucas S."/>
            <person name="Glavina Del Rio T."/>
            <person name="Nolan M."/>
            <person name="Tice H."/>
            <person name="Copeland A."/>
            <person name="Cheng J.F."/>
            <person name="Chen F."/>
            <person name="Bruce D."/>
            <person name="Goodwin L."/>
            <person name="Pitluck S."/>
            <person name="Mavromatis K."/>
            <person name="Pati A."/>
            <person name="Mikhailova N."/>
            <person name="Chen A."/>
            <person name="Palaniappan K."/>
            <person name="Land M."/>
            <person name="Hauser L."/>
            <person name="Chang Y.J."/>
            <person name="Jeffries C.D."/>
            <person name="Detter J.C."/>
            <person name="Brettin T."/>
            <person name="Rohde M."/>
            <person name="Goker M."/>
            <person name="Bristow J."/>
            <person name="Markowitz V."/>
            <person name="Eisen J.A."/>
            <person name="Hugenholtz P."/>
            <person name="Kyrpides N.C."/>
            <person name="Klenk H.P."/>
        </authorList>
    </citation>
    <scope>NUCLEOTIDE SEQUENCE [LARGE SCALE GENOMIC DNA]</scope>
    <source>
        <strain evidence="12">DSM 14365 / CIP 107738 / JCM 11303 / AJ 13395 / SMP-2</strain>
    </source>
</reference>
<evidence type="ECO:0000313" key="11">
    <source>
        <dbReference type="EMBL" id="ACY15246.1"/>
    </source>
</evidence>
<dbReference type="GO" id="GO:0005524">
    <property type="term" value="F:ATP binding"/>
    <property type="evidence" value="ECO:0007669"/>
    <property type="project" value="UniProtKB-KW"/>
</dbReference>
<feature type="region of interest" description="Disordered" evidence="9">
    <location>
        <begin position="108"/>
        <end position="137"/>
    </location>
</feature>
<dbReference type="Pfam" id="PF07714">
    <property type="entry name" value="PK_Tyr_Ser-Thr"/>
    <property type="match status" value="1"/>
</dbReference>
<dbReference type="PANTHER" id="PTHR43289">
    <property type="entry name" value="MITOGEN-ACTIVATED PROTEIN KINASE KINASE KINASE 20-RELATED"/>
    <property type="match status" value="1"/>
</dbReference>
<evidence type="ECO:0000313" key="12">
    <source>
        <dbReference type="Proteomes" id="UP000001880"/>
    </source>
</evidence>
<keyword evidence="12" id="KW-1185">Reference proteome</keyword>
<dbReference type="SUPFAM" id="SSF56112">
    <property type="entry name" value="Protein kinase-like (PK-like)"/>
    <property type="match status" value="1"/>
</dbReference>